<dbReference type="InterPro" id="IPR000849">
    <property type="entry name" value="Sugar_P_transporter"/>
</dbReference>
<evidence type="ECO:0000256" key="4">
    <source>
        <dbReference type="ARBA" id="ARBA00022692"/>
    </source>
</evidence>
<keyword evidence="6 9" id="KW-1133">Transmembrane helix</keyword>
<gene>
    <name evidence="12" type="primary">LOC107269981</name>
</gene>
<dbReference type="GO" id="GO:0015293">
    <property type="term" value="F:symporter activity"/>
    <property type="evidence" value="ECO:0007669"/>
    <property type="project" value="UniProtKB-KW"/>
</dbReference>
<dbReference type="InterPro" id="IPR011701">
    <property type="entry name" value="MFS"/>
</dbReference>
<keyword evidence="4 9" id="KW-0812">Transmembrane</keyword>
<evidence type="ECO:0000313" key="12">
    <source>
        <dbReference type="RefSeq" id="XP_024943150.1"/>
    </source>
</evidence>
<dbReference type="InterPro" id="IPR050382">
    <property type="entry name" value="MFS_Na/Anion_cotransporter"/>
</dbReference>
<evidence type="ECO:0000256" key="2">
    <source>
        <dbReference type="ARBA" id="ARBA00009598"/>
    </source>
</evidence>
<evidence type="ECO:0000256" key="9">
    <source>
        <dbReference type="SAM" id="Phobius"/>
    </source>
</evidence>
<dbReference type="PIRSF" id="PIRSF002808">
    <property type="entry name" value="Hexose_phosphate_transp"/>
    <property type="match status" value="1"/>
</dbReference>
<dbReference type="InterPro" id="IPR036259">
    <property type="entry name" value="MFS_trans_sf"/>
</dbReference>
<feature type="transmembrane region" description="Helical" evidence="9">
    <location>
        <begin position="298"/>
        <end position="315"/>
    </location>
</feature>
<accession>A0AAJ7RLJ7</accession>
<evidence type="ECO:0000259" key="10">
    <source>
        <dbReference type="PROSITE" id="PS50850"/>
    </source>
</evidence>
<dbReference type="PANTHER" id="PTHR11662">
    <property type="entry name" value="SOLUTE CARRIER FAMILY 17"/>
    <property type="match status" value="1"/>
</dbReference>
<evidence type="ECO:0000256" key="6">
    <source>
        <dbReference type="ARBA" id="ARBA00022989"/>
    </source>
</evidence>
<dbReference type="InterPro" id="IPR020846">
    <property type="entry name" value="MFS_dom"/>
</dbReference>
<sequence>MARKYSVVRFLFAIMLCIANMIIYGLKVNISTAIIGMIKNQLDNQTLTHSWECPEYEASVDSTTDLDGPFEWTTTEQGLIISIYFAGYLIGMFPSGYLADRFNAKWVLLSCVLCNAIFALLVPLAASRIQILYTFRFLSGLVSSANLPVVNVLVGKWVVYEEKSTWTGIIYAGTSLGTVISILSSGLILNSLGWEAIFYTHGALPLLWCVTFALFFADNPESQKYISEEERRLLVNSYSHRSPASQSVRVPWKRIFTSRPVWALILTNTLANFSWYFLLTQLPLYMNKMLRFNIKSNAVISCLPYLINALLNPLLGKLLDLGRSRGYWNQTVARKIAVTISCLPPSIFLLIIAYIGCNRVAATALLSLSIVIGGAIFIGHLCNHNDLAPNYAGILMGITNTPGTVSAFLLPALVGKLTENGHTFAQWRYVFWVNIVALLVGWLVFVFLGSGSVQDWNYPKEEGSDKQMSNTRKTEGDEQIVES</sequence>
<keyword evidence="5" id="KW-0769">Symport</keyword>
<keyword evidence="11" id="KW-1185">Reference proteome</keyword>
<feature type="transmembrane region" description="Helical" evidence="9">
    <location>
        <begin position="166"/>
        <end position="190"/>
    </location>
</feature>
<dbReference type="FunFam" id="1.20.1250.20:FF:000423">
    <property type="entry name" value="Putative inorganic phosphate cotransporter-like Protein"/>
    <property type="match status" value="1"/>
</dbReference>
<evidence type="ECO:0000256" key="3">
    <source>
        <dbReference type="ARBA" id="ARBA00022448"/>
    </source>
</evidence>
<dbReference type="Pfam" id="PF07690">
    <property type="entry name" value="MFS_1"/>
    <property type="match status" value="1"/>
</dbReference>
<feature type="transmembrane region" description="Helical" evidence="9">
    <location>
        <begin position="131"/>
        <end position="154"/>
    </location>
</feature>
<feature type="domain" description="Major facilitator superfamily (MFS) profile" evidence="10">
    <location>
        <begin position="13"/>
        <end position="453"/>
    </location>
</feature>
<feature type="transmembrane region" description="Helical" evidence="9">
    <location>
        <begin position="429"/>
        <end position="448"/>
    </location>
</feature>
<feature type="transmembrane region" description="Helical" evidence="9">
    <location>
        <begin position="106"/>
        <end position="125"/>
    </location>
</feature>
<feature type="region of interest" description="Disordered" evidence="8">
    <location>
        <begin position="459"/>
        <end position="483"/>
    </location>
</feature>
<dbReference type="Gene3D" id="1.20.1250.20">
    <property type="entry name" value="MFS general substrate transporter like domains"/>
    <property type="match status" value="2"/>
</dbReference>
<feature type="transmembrane region" description="Helical" evidence="9">
    <location>
        <begin position="79"/>
        <end position="99"/>
    </location>
</feature>
<dbReference type="Proteomes" id="UP000694920">
    <property type="component" value="Unplaced"/>
</dbReference>
<feature type="transmembrane region" description="Helical" evidence="9">
    <location>
        <begin position="196"/>
        <end position="217"/>
    </location>
</feature>
<feature type="transmembrane region" description="Helical" evidence="9">
    <location>
        <begin position="361"/>
        <end position="382"/>
    </location>
</feature>
<feature type="transmembrane region" description="Helical" evidence="9">
    <location>
        <begin position="336"/>
        <end position="355"/>
    </location>
</feature>
<name>A0AAJ7RLJ7_CEPCN</name>
<dbReference type="GeneID" id="107269981"/>
<evidence type="ECO:0000256" key="7">
    <source>
        <dbReference type="ARBA" id="ARBA00023136"/>
    </source>
</evidence>
<dbReference type="GO" id="GO:0016020">
    <property type="term" value="C:membrane"/>
    <property type="evidence" value="ECO:0007669"/>
    <property type="project" value="UniProtKB-SubCell"/>
</dbReference>
<feature type="transmembrane region" description="Helical" evidence="9">
    <location>
        <begin position="7"/>
        <end position="26"/>
    </location>
</feature>
<proteinExistence type="inferred from homology"/>
<reference evidence="12" key="1">
    <citation type="submission" date="2025-08" db="UniProtKB">
        <authorList>
            <consortium name="RefSeq"/>
        </authorList>
    </citation>
    <scope>IDENTIFICATION</scope>
</reference>
<keyword evidence="7 9" id="KW-0472">Membrane</keyword>
<dbReference type="RefSeq" id="XP_024943150.1">
    <property type="nucleotide sequence ID" value="XM_025087382.1"/>
</dbReference>
<dbReference type="GO" id="GO:0006820">
    <property type="term" value="P:monoatomic anion transport"/>
    <property type="evidence" value="ECO:0007669"/>
    <property type="project" value="TreeGrafter"/>
</dbReference>
<comment type="subcellular location">
    <subcellularLocation>
        <location evidence="1">Membrane</location>
        <topology evidence="1">Multi-pass membrane protein</topology>
    </subcellularLocation>
</comment>
<keyword evidence="3" id="KW-0813">Transport</keyword>
<protein>
    <submittedName>
        <fullName evidence="12">Sialin isoform X1</fullName>
    </submittedName>
</protein>
<dbReference type="PROSITE" id="PS50850">
    <property type="entry name" value="MFS"/>
    <property type="match status" value="1"/>
</dbReference>
<dbReference type="FunFam" id="1.20.1250.20:FF:000003">
    <property type="entry name" value="Solute carrier family 17 member 3"/>
    <property type="match status" value="1"/>
</dbReference>
<evidence type="ECO:0000313" key="11">
    <source>
        <dbReference type="Proteomes" id="UP000694920"/>
    </source>
</evidence>
<comment type="similarity">
    <text evidence="2">Belongs to the major facilitator superfamily. Organophosphate:Pi antiporter (OPA) (TC 2.A.1.4) family.</text>
</comment>
<evidence type="ECO:0000256" key="8">
    <source>
        <dbReference type="SAM" id="MobiDB-lite"/>
    </source>
</evidence>
<dbReference type="PANTHER" id="PTHR11662:SF457">
    <property type="entry name" value="MAJOR FACILITATOR SUPERFAMILY TRANSPORTER 3"/>
    <property type="match status" value="1"/>
</dbReference>
<feature type="transmembrane region" description="Helical" evidence="9">
    <location>
        <begin position="261"/>
        <end position="278"/>
    </location>
</feature>
<feature type="transmembrane region" description="Helical" evidence="9">
    <location>
        <begin position="394"/>
        <end position="414"/>
    </location>
</feature>
<organism evidence="11 12">
    <name type="scientific">Cephus cinctus</name>
    <name type="common">Wheat stem sawfly</name>
    <dbReference type="NCBI Taxonomy" id="211228"/>
    <lineage>
        <taxon>Eukaryota</taxon>
        <taxon>Metazoa</taxon>
        <taxon>Ecdysozoa</taxon>
        <taxon>Arthropoda</taxon>
        <taxon>Hexapoda</taxon>
        <taxon>Insecta</taxon>
        <taxon>Pterygota</taxon>
        <taxon>Neoptera</taxon>
        <taxon>Endopterygota</taxon>
        <taxon>Hymenoptera</taxon>
        <taxon>Cephoidea</taxon>
        <taxon>Cephidae</taxon>
        <taxon>Cephus</taxon>
    </lineage>
</organism>
<evidence type="ECO:0000256" key="1">
    <source>
        <dbReference type="ARBA" id="ARBA00004141"/>
    </source>
</evidence>
<dbReference type="SUPFAM" id="SSF103473">
    <property type="entry name" value="MFS general substrate transporter"/>
    <property type="match status" value="1"/>
</dbReference>
<dbReference type="AlphaFoldDB" id="A0AAJ7RLJ7"/>
<evidence type="ECO:0000256" key="5">
    <source>
        <dbReference type="ARBA" id="ARBA00022847"/>
    </source>
</evidence>